<dbReference type="Proteomes" id="UP001165079">
    <property type="component" value="Unassembled WGS sequence"/>
</dbReference>
<feature type="compositionally biased region" description="Low complexity" evidence="1">
    <location>
        <begin position="147"/>
        <end position="161"/>
    </location>
</feature>
<proteinExistence type="predicted"/>
<comment type="caution">
    <text evidence="2">The sequence shown here is derived from an EMBL/GenBank/DDBJ whole genome shotgun (WGS) entry which is preliminary data.</text>
</comment>
<dbReference type="AlphaFoldDB" id="A0A9W6STV5"/>
<reference evidence="2" key="1">
    <citation type="submission" date="2023-03" db="EMBL/GenBank/DDBJ databases">
        <title>Actinorhabdospora filicis NBRC 111898.</title>
        <authorList>
            <person name="Ichikawa N."/>
            <person name="Sato H."/>
            <person name="Tonouchi N."/>
        </authorList>
    </citation>
    <scope>NUCLEOTIDE SEQUENCE</scope>
    <source>
        <strain evidence="2">NBRC 111898</strain>
    </source>
</reference>
<gene>
    <name evidence="2" type="ORF">Afil01_66710</name>
</gene>
<keyword evidence="3" id="KW-1185">Reference proteome</keyword>
<sequence>MAQFLLLLVVVVIAAGLVFGVVVLATGKDDGLRPVTPDGVSIGLPADRPLSEEDVLTARFDTGPRGYRTRQVDDALARLAYDVGFKDELIKVLVSEVQALRDGREDDAEQLRLARAKAIGEATVDTSGARPDASGAALPLVGEVRPAEAPAPAGEEAPESAWTEPVEGAPADDEPAAKKDAE</sequence>
<dbReference type="RefSeq" id="WP_285667433.1">
    <property type="nucleotide sequence ID" value="NZ_BSTX01000008.1"/>
</dbReference>
<dbReference type="InterPro" id="IPR019933">
    <property type="entry name" value="DivIVA_domain"/>
</dbReference>
<evidence type="ECO:0008006" key="4">
    <source>
        <dbReference type="Google" id="ProtNLM"/>
    </source>
</evidence>
<dbReference type="NCBIfam" id="TIGR03544">
    <property type="entry name" value="DivI1A_domain"/>
    <property type="match status" value="1"/>
</dbReference>
<organism evidence="2 3">
    <name type="scientific">Actinorhabdospora filicis</name>
    <dbReference type="NCBI Taxonomy" id="1785913"/>
    <lineage>
        <taxon>Bacteria</taxon>
        <taxon>Bacillati</taxon>
        <taxon>Actinomycetota</taxon>
        <taxon>Actinomycetes</taxon>
        <taxon>Micromonosporales</taxon>
        <taxon>Micromonosporaceae</taxon>
        <taxon>Actinorhabdospora</taxon>
    </lineage>
</organism>
<dbReference type="Gene3D" id="6.10.250.660">
    <property type="match status" value="1"/>
</dbReference>
<evidence type="ECO:0000313" key="3">
    <source>
        <dbReference type="Proteomes" id="UP001165079"/>
    </source>
</evidence>
<protein>
    <recommendedName>
        <fullName evidence="4">DivIVA domain-containing protein</fullName>
    </recommendedName>
</protein>
<feature type="region of interest" description="Disordered" evidence="1">
    <location>
        <begin position="122"/>
        <end position="182"/>
    </location>
</feature>
<evidence type="ECO:0000256" key="1">
    <source>
        <dbReference type="SAM" id="MobiDB-lite"/>
    </source>
</evidence>
<accession>A0A9W6STV5</accession>
<name>A0A9W6STV5_9ACTN</name>
<evidence type="ECO:0000313" key="2">
    <source>
        <dbReference type="EMBL" id="GLZ81864.1"/>
    </source>
</evidence>
<dbReference type="EMBL" id="BSTX01000008">
    <property type="protein sequence ID" value="GLZ81864.1"/>
    <property type="molecule type" value="Genomic_DNA"/>
</dbReference>